<reference evidence="1 2" key="2">
    <citation type="submission" date="2018-11" db="EMBL/GenBank/DDBJ databases">
        <authorList>
            <consortium name="Pathogen Informatics"/>
        </authorList>
    </citation>
    <scope>NUCLEOTIDE SEQUENCE [LARGE SCALE GENOMIC DNA]</scope>
    <source>
        <strain evidence="1 2">MHpl1</strain>
    </source>
</reference>
<dbReference type="OrthoDB" id="5837891at2759"/>
<evidence type="ECO:0000313" key="1">
    <source>
        <dbReference type="EMBL" id="VDO35671.1"/>
    </source>
</evidence>
<accession>A0A0N4WDR4</accession>
<proteinExistence type="predicted"/>
<dbReference type="EMBL" id="UZAF01016919">
    <property type="protein sequence ID" value="VDO35671.1"/>
    <property type="molecule type" value="Genomic_DNA"/>
</dbReference>
<name>A0A0N4WDR4_HAEPC</name>
<protein>
    <submittedName>
        <fullName evidence="3">Death domain-containing protein</fullName>
    </submittedName>
</protein>
<dbReference type="WBParaSite" id="HPLM_0000873701-mRNA-1">
    <property type="protein sequence ID" value="HPLM_0000873701-mRNA-1"/>
    <property type="gene ID" value="HPLM_0000873701"/>
</dbReference>
<sequence>MIFLVKDMCDGPRQQYAHRSDSGGRGRTLWQVPEMAESAGGNGLRLFVKKTGFLSSEEGTGSIIDGHGEAIEKVRDFRYLARDLAANGRVDQAVKAWMNADEVEGVLRYHLRPSVLQDSKNCIRQW</sequence>
<gene>
    <name evidence="1" type="ORF">HPLM_LOCUS8729</name>
</gene>
<organism evidence="3">
    <name type="scientific">Haemonchus placei</name>
    <name type="common">Barber's pole worm</name>
    <dbReference type="NCBI Taxonomy" id="6290"/>
    <lineage>
        <taxon>Eukaryota</taxon>
        <taxon>Metazoa</taxon>
        <taxon>Ecdysozoa</taxon>
        <taxon>Nematoda</taxon>
        <taxon>Chromadorea</taxon>
        <taxon>Rhabditida</taxon>
        <taxon>Rhabditina</taxon>
        <taxon>Rhabditomorpha</taxon>
        <taxon>Strongyloidea</taxon>
        <taxon>Trichostrongylidae</taxon>
        <taxon>Haemonchus</taxon>
    </lineage>
</organism>
<dbReference type="AlphaFoldDB" id="A0A0N4WDR4"/>
<keyword evidence="2" id="KW-1185">Reference proteome</keyword>
<dbReference type="Proteomes" id="UP000268014">
    <property type="component" value="Unassembled WGS sequence"/>
</dbReference>
<evidence type="ECO:0000313" key="2">
    <source>
        <dbReference type="Proteomes" id="UP000268014"/>
    </source>
</evidence>
<evidence type="ECO:0000313" key="3">
    <source>
        <dbReference type="WBParaSite" id="HPLM_0000873701-mRNA-1"/>
    </source>
</evidence>
<reference evidence="3" key="1">
    <citation type="submission" date="2017-02" db="UniProtKB">
        <authorList>
            <consortium name="WormBaseParasite"/>
        </authorList>
    </citation>
    <scope>IDENTIFICATION</scope>
</reference>